<feature type="region of interest" description="Disordered" evidence="2">
    <location>
        <begin position="15"/>
        <end position="118"/>
    </location>
</feature>
<evidence type="ECO:0000313" key="3">
    <source>
        <dbReference type="EMBL" id="EKC36775.1"/>
    </source>
</evidence>
<dbReference type="EMBL" id="JH817673">
    <property type="protein sequence ID" value="EKC36775.1"/>
    <property type="molecule type" value="Genomic_DNA"/>
</dbReference>
<feature type="compositionally biased region" description="Low complexity" evidence="2">
    <location>
        <begin position="33"/>
        <end position="48"/>
    </location>
</feature>
<feature type="compositionally biased region" description="Polar residues" evidence="2">
    <location>
        <begin position="49"/>
        <end position="67"/>
    </location>
</feature>
<gene>
    <name evidence="3" type="ORF">CGI_10019434</name>
</gene>
<reference evidence="3" key="1">
    <citation type="journal article" date="2012" name="Nature">
        <title>The oyster genome reveals stress adaptation and complexity of shell formation.</title>
        <authorList>
            <person name="Zhang G."/>
            <person name="Fang X."/>
            <person name="Guo X."/>
            <person name="Li L."/>
            <person name="Luo R."/>
            <person name="Xu F."/>
            <person name="Yang P."/>
            <person name="Zhang L."/>
            <person name="Wang X."/>
            <person name="Qi H."/>
            <person name="Xiong Z."/>
            <person name="Que H."/>
            <person name="Xie Y."/>
            <person name="Holland P.W."/>
            <person name="Paps J."/>
            <person name="Zhu Y."/>
            <person name="Wu F."/>
            <person name="Chen Y."/>
            <person name="Wang J."/>
            <person name="Peng C."/>
            <person name="Meng J."/>
            <person name="Yang L."/>
            <person name="Liu J."/>
            <person name="Wen B."/>
            <person name="Zhang N."/>
            <person name="Huang Z."/>
            <person name="Zhu Q."/>
            <person name="Feng Y."/>
            <person name="Mount A."/>
            <person name="Hedgecock D."/>
            <person name="Xu Z."/>
            <person name="Liu Y."/>
            <person name="Domazet-Loso T."/>
            <person name="Du Y."/>
            <person name="Sun X."/>
            <person name="Zhang S."/>
            <person name="Liu B."/>
            <person name="Cheng P."/>
            <person name="Jiang X."/>
            <person name="Li J."/>
            <person name="Fan D."/>
            <person name="Wang W."/>
            <person name="Fu W."/>
            <person name="Wang T."/>
            <person name="Wang B."/>
            <person name="Zhang J."/>
            <person name="Peng Z."/>
            <person name="Li Y."/>
            <person name="Li N."/>
            <person name="Wang J."/>
            <person name="Chen M."/>
            <person name="He Y."/>
            <person name="Tan F."/>
            <person name="Song X."/>
            <person name="Zheng Q."/>
            <person name="Huang R."/>
            <person name="Yang H."/>
            <person name="Du X."/>
            <person name="Chen L."/>
            <person name="Yang M."/>
            <person name="Gaffney P.M."/>
            <person name="Wang S."/>
            <person name="Luo L."/>
            <person name="She Z."/>
            <person name="Ming Y."/>
            <person name="Huang W."/>
            <person name="Zhang S."/>
            <person name="Huang B."/>
            <person name="Zhang Y."/>
            <person name="Qu T."/>
            <person name="Ni P."/>
            <person name="Miao G."/>
            <person name="Wang J."/>
            <person name="Wang Q."/>
            <person name="Steinberg C.E."/>
            <person name="Wang H."/>
            <person name="Li N."/>
            <person name="Qian L."/>
            <person name="Zhang G."/>
            <person name="Li Y."/>
            <person name="Yang H."/>
            <person name="Liu X."/>
            <person name="Wang J."/>
            <person name="Yin Y."/>
            <person name="Wang J."/>
        </authorList>
    </citation>
    <scope>NUCLEOTIDE SEQUENCE [LARGE SCALE GENOMIC DNA]</scope>
    <source>
        <strain evidence="3">05x7-T-G4-1.051#20</strain>
    </source>
</reference>
<proteinExistence type="predicted"/>
<dbReference type="HOGENOM" id="CLU_531289_0_0_1"/>
<name>K1R6C1_MAGGI</name>
<evidence type="ECO:0000256" key="2">
    <source>
        <dbReference type="SAM" id="MobiDB-lite"/>
    </source>
</evidence>
<dbReference type="AlphaFoldDB" id="K1R6C1"/>
<feature type="coiled-coil region" evidence="1">
    <location>
        <begin position="281"/>
        <end position="326"/>
    </location>
</feature>
<sequence>MLGLDKTRIDMGCSASTEVRAVSPDFNARQRAGNQNNPGPTPGPQYNTHPNQHQQNENKNHANQHQQNENKHHTNHINSQQLHDPPPAYNQIQQNPAPQHVEPSTADPLPEETPMDESKSYLKIRAPLTPLNPNSGLAVDMIHFEGLESKIAKSNAILSEESSENMQHRLAAYGVYAESYSLRELNEHNNEKGFVDLLSFHDDAISMPALFDLCSPYTFAVERKKLLECNPDLQESDYPSCLEHHHFESPFSGPFLDLLYDGLDCKTIVLCMKKCRVSKIRKDKKEEIADLKQDINVVMEEISRNVEELGESLLEYKDQLQRACAKYNVTLASTGEIEETKVSTEDLNEKVFPLPDVFKKNPKLFRKWVETWEIFDTKGDGWYFNSKQWELFEKDSSEMKIDDTKLHRTELDDLPPLDLSIEGEAGWDVIPVDIVKNDVTTPQQEKTWKIREKRTDLNDPVVMEKRRMAIEEYFQRMYAERFTWASKRVVEYRGFADNLIKGEQEFLELCEKS</sequence>
<evidence type="ECO:0000256" key="1">
    <source>
        <dbReference type="SAM" id="Coils"/>
    </source>
</evidence>
<dbReference type="InParanoid" id="K1R6C1"/>
<accession>K1R6C1</accession>
<protein>
    <submittedName>
        <fullName evidence="3">Uncharacterized protein</fullName>
    </submittedName>
</protein>
<organism evidence="3">
    <name type="scientific">Magallana gigas</name>
    <name type="common">Pacific oyster</name>
    <name type="synonym">Crassostrea gigas</name>
    <dbReference type="NCBI Taxonomy" id="29159"/>
    <lineage>
        <taxon>Eukaryota</taxon>
        <taxon>Metazoa</taxon>
        <taxon>Spiralia</taxon>
        <taxon>Lophotrochozoa</taxon>
        <taxon>Mollusca</taxon>
        <taxon>Bivalvia</taxon>
        <taxon>Autobranchia</taxon>
        <taxon>Pteriomorphia</taxon>
        <taxon>Ostreida</taxon>
        <taxon>Ostreoidea</taxon>
        <taxon>Ostreidae</taxon>
        <taxon>Magallana</taxon>
    </lineage>
</organism>
<keyword evidence="1" id="KW-0175">Coiled coil</keyword>